<dbReference type="PIRSF" id="PIRSF001174">
    <property type="entry name" value="Lon_proteas"/>
    <property type="match status" value="1"/>
</dbReference>
<dbReference type="OrthoDB" id="2411602at2759"/>
<evidence type="ECO:0000256" key="7">
    <source>
        <dbReference type="ARBA" id="ARBA00023125"/>
    </source>
</evidence>
<dbReference type="Pfam" id="PF02190">
    <property type="entry name" value="LON_substr_bdg"/>
    <property type="match status" value="1"/>
</dbReference>
<dbReference type="Gene3D" id="3.30.230.10">
    <property type="match status" value="1"/>
</dbReference>
<reference evidence="19 20" key="2">
    <citation type="submission" date="2016-08" db="EMBL/GenBank/DDBJ databases">
        <title>Pervasive Adenine N6-methylation of Active Genes in Fungi.</title>
        <authorList>
            <consortium name="DOE Joint Genome Institute"/>
            <person name="Mondo S.J."/>
            <person name="Dannebaum R.O."/>
            <person name="Kuo R.C."/>
            <person name="Labutti K."/>
            <person name="Haridas S."/>
            <person name="Kuo A."/>
            <person name="Salamov A."/>
            <person name="Ahrendt S.R."/>
            <person name="Lipzen A."/>
            <person name="Sullivan W."/>
            <person name="Andreopoulos W.B."/>
            <person name="Clum A."/>
            <person name="Lindquist E."/>
            <person name="Daum C."/>
            <person name="Ramamoorthy G.K."/>
            <person name="Gryganskyi A."/>
            <person name="Culley D."/>
            <person name="Magnuson J.K."/>
            <person name="James T.Y."/>
            <person name="O'Malley M.A."/>
            <person name="Stajich J.E."/>
            <person name="Spatafora J.W."/>
            <person name="Visel A."/>
            <person name="Grigoriev I.V."/>
        </authorList>
    </citation>
    <scope>NUCLEOTIDE SEQUENCE [LARGE SCALE GENOMIC DNA]</scope>
    <source>
        <strain evidence="19 20">S4</strain>
    </source>
</reference>
<reference evidence="19 20" key="1">
    <citation type="submission" date="2016-08" db="EMBL/GenBank/DDBJ databases">
        <title>A Parts List for Fungal Cellulosomes Revealed by Comparative Genomics.</title>
        <authorList>
            <consortium name="DOE Joint Genome Institute"/>
            <person name="Haitjema C.H."/>
            <person name="Gilmore S.P."/>
            <person name="Henske J.K."/>
            <person name="Solomon K.V."/>
            <person name="De Groot R."/>
            <person name="Kuo A."/>
            <person name="Mondo S.J."/>
            <person name="Salamov A.A."/>
            <person name="Labutti K."/>
            <person name="Zhao Z."/>
            <person name="Chiniquy J."/>
            <person name="Barry K."/>
            <person name="Brewer H.M."/>
            <person name="Purvine S.O."/>
            <person name="Wright A.T."/>
            <person name="Boxma B."/>
            <person name="Van Alen T."/>
            <person name="Hackstein J.H."/>
            <person name="Baker S.E."/>
            <person name="Grigoriev I.V."/>
            <person name="O'Malley M.A."/>
        </authorList>
    </citation>
    <scope>NUCLEOTIDE SEQUENCE [LARGE SCALE GENOMIC DNA]</scope>
    <source>
        <strain evidence="19 20">S4</strain>
    </source>
</reference>
<dbReference type="InterPro" id="IPR027065">
    <property type="entry name" value="Lon_Prtase"/>
</dbReference>
<dbReference type="Pfam" id="PF05362">
    <property type="entry name" value="Lon_C"/>
    <property type="match status" value="1"/>
</dbReference>
<feature type="domain" description="Lon proteolytic" evidence="17">
    <location>
        <begin position="701"/>
        <end position="895"/>
    </location>
</feature>
<dbReference type="HAMAP" id="MF_03120">
    <property type="entry name" value="lonm_euk"/>
    <property type="match status" value="1"/>
</dbReference>
<dbReference type="GO" id="GO:0051131">
    <property type="term" value="P:chaperone-mediated protein complex assembly"/>
    <property type="evidence" value="ECO:0007669"/>
    <property type="project" value="UniProtKB-UniRule"/>
</dbReference>
<dbReference type="GO" id="GO:0043565">
    <property type="term" value="F:sequence-specific DNA binding"/>
    <property type="evidence" value="ECO:0007669"/>
    <property type="project" value="UniProtKB-UniRule"/>
</dbReference>
<feature type="domain" description="Lon N-terminal" evidence="18">
    <location>
        <begin position="18"/>
        <end position="299"/>
    </location>
</feature>
<accession>A0A1Y1X746</accession>
<feature type="active site" evidence="10 12">
    <location>
        <position position="801"/>
    </location>
</feature>
<dbReference type="SMART" id="SM00382">
    <property type="entry name" value="AAA"/>
    <property type="match status" value="1"/>
</dbReference>
<dbReference type="GO" id="GO:0005524">
    <property type="term" value="F:ATP binding"/>
    <property type="evidence" value="ECO:0007669"/>
    <property type="project" value="UniProtKB-UniRule"/>
</dbReference>
<evidence type="ECO:0000256" key="11">
    <source>
        <dbReference type="PIRNR" id="PIRNR001174"/>
    </source>
</evidence>
<dbReference type="PANTHER" id="PTHR43718:SF2">
    <property type="entry name" value="LON PROTEASE HOMOLOG, MITOCHONDRIAL"/>
    <property type="match status" value="1"/>
</dbReference>
<comment type="catalytic activity">
    <reaction evidence="9 10">
        <text>Hydrolysis of proteins in presence of ATP.</text>
        <dbReference type="EC" id="3.4.21.53"/>
    </reaction>
</comment>
<evidence type="ECO:0000256" key="14">
    <source>
        <dbReference type="PROSITE-ProRule" id="PRU01122"/>
    </source>
</evidence>
<dbReference type="PRINTS" id="PR00830">
    <property type="entry name" value="ENDOLAPTASE"/>
</dbReference>
<dbReference type="InterPro" id="IPR003959">
    <property type="entry name" value="ATPase_AAA_core"/>
</dbReference>
<dbReference type="PROSITE" id="PS51787">
    <property type="entry name" value="LON_N"/>
    <property type="match status" value="1"/>
</dbReference>
<evidence type="ECO:0000256" key="10">
    <source>
        <dbReference type="HAMAP-Rule" id="MF_03120"/>
    </source>
</evidence>
<dbReference type="GO" id="GO:0006515">
    <property type="term" value="P:protein quality control for misfolded or incompletely synthesized proteins"/>
    <property type="evidence" value="ECO:0007669"/>
    <property type="project" value="UniProtKB-UniRule"/>
</dbReference>
<proteinExistence type="inferred from homology"/>
<dbReference type="GO" id="GO:0034599">
    <property type="term" value="P:cellular response to oxidative stress"/>
    <property type="evidence" value="ECO:0007669"/>
    <property type="project" value="UniProtKB-UniRule"/>
</dbReference>
<dbReference type="InterPro" id="IPR003111">
    <property type="entry name" value="Lon_prtase_N"/>
</dbReference>
<dbReference type="Gene3D" id="1.20.5.5270">
    <property type="match status" value="1"/>
</dbReference>
<keyword evidence="6 10" id="KW-0067">ATP-binding</keyword>
<keyword evidence="8 10" id="KW-0496">Mitochondrion</keyword>
<dbReference type="PROSITE" id="PS01046">
    <property type="entry name" value="LON_SER"/>
    <property type="match status" value="1"/>
</dbReference>
<dbReference type="FunFam" id="3.40.50.300:FF:000021">
    <property type="entry name" value="Lon protease homolog"/>
    <property type="match status" value="1"/>
</dbReference>
<evidence type="ECO:0000256" key="8">
    <source>
        <dbReference type="ARBA" id="ARBA00023128"/>
    </source>
</evidence>
<dbReference type="GO" id="GO:0016887">
    <property type="term" value="F:ATP hydrolysis activity"/>
    <property type="evidence" value="ECO:0007669"/>
    <property type="project" value="UniProtKB-UniRule"/>
</dbReference>
<gene>
    <name evidence="10" type="primary">PIM1</name>
    <name evidence="19" type="ORF">BCR32DRAFT_203680</name>
</gene>
<dbReference type="InterPro" id="IPR046336">
    <property type="entry name" value="Lon_prtase_N_sf"/>
</dbReference>
<evidence type="ECO:0000256" key="12">
    <source>
        <dbReference type="PIRSR" id="PIRSR001174-1"/>
    </source>
</evidence>
<organism evidence="19 20">
    <name type="scientific">Anaeromyces robustus</name>
    <dbReference type="NCBI Taxonomy" id="1754192"/>
    <lineage>
        <taxon>Eukaryota</taxon>
        <taxon>Fungi</taxon>
        <taxon>Fungi incertae sedis</taxon>
        <taxon>Chytridiomycota</taxon>
        <taxon>Chytridiomycota incertae sedis</taxon>
        <taxon>Neocallimastigomycetes</taxon>
        <taxon>Neocallimastigales</taxon>
        <taxon>Neocallimastigaceae</taxon>
        <taxon>Anaeromyces</taxon>
    </lineage>
</organism>
<dbReference type="SMART" id="SM00464">
    <property type="entry name" value="LON"/>
    <property type="match status" value="1"/>
</dbReference>
<dbReference type="InterPro" id="IPR015947">
    <property type="entry name" value="PUA-like_sf"/>
</dbReference>
<evidence type="ECO:0000256" key="15">
    <source>
        <dbReference type="RuleBase" id="RU000591"/>
    </source>
</evidence>
<dbReference type="InterPro" id="IPR014721">
    <property type="entry name" value="Ribsml_uS5_D2-typ_fold_subgr"/>
</dbReference>
<evidence type="ECO:0000256" key="2">
    <source>
        <dbReference type="ARBA" id="ARBA00022670"/>
    </source>
</evidence>
<dbReference type="InterPro" id="IPR027503">
    <property type="entry name" value="Lonm_euk"/>
</dbReference>
<dbReference type="CDD" id="cd19500">
    <property type="entry name" value="RecA-like_Lon"/>
    <property type="match status" value="1"/>
</dbReference>
<dbReference type="Gene3D" id="1.10.8.60">
    <property type="match status" value="1"/>
</dbReference>
<evidence type="ECO:0000313" key="20">
    <source>
        <dbReference type="Proteomes" id="UP000193944"/>
    </source>
</evidence>
<dbReference type="GO" id="GO:0005759">
    <property type="term" value="C:mitochondrial matrix"/>
    <property type="evidence" value="ECO:0007669"/>
    <property type="project" value="UniProtKB-SubCell"/>
</dbReference>
<dbReference type="EMBL" id="MCFG01000116">
    <property type="protein sequence ID" value="ORX81542.1"/>
    <property type="molecule type" value="Genomic_DNA"/>
</dbReference>
<dbReference type="GO" id="GO:0035694">
    <property type="term" value="P:mitochondrial protein catabolic process"/>
    <property type="evidence" value="ECO:0007669"/>
    <property type="project" value="EnsemblFungi"/>
</dbReference>
<comment type="caution">
    <text evidence="19">The sequence shown here is derived from an EMBL/GenBank/DDBJ whole genome shotgun (WGS) entry which is preliminary data.</text>
</comment>
<evidence type="ECO:0000313" key="19">
    <source>
        <dbReference type="EMBL" id="ORX81542.1"/>
    </source>
</evidence>
<evidence type="ECO:0000256" key="4">
    <source>
        <dbReference type="ARBA" id="ARBA00022801"/>
    </source>
</evidence>
<dbReference type="InterPro" id="IPR054594">
    <property type="entry name" value="Lon_lid"/>
</dbReference>
<dbReference type="AlphaFoldDB" id="A0A1Y1X746"/>
<dbReference type="InterPro" id="IPR008269">
    <property type="entry name" value="Lon_proteolytic"/>
</dbReference>
<dbReference type="InterPro" id="IPR004815">
    <property type="entry name" value="Lon_bac/euk-typ"/>
</dbReference>
<dbReference type="InterPro" id="IPR008268">
    <property type="entry name" value="Peptidase_S16_AS"/>
</dbReference>
<dbReference type="GO" id="GO:0003697">
    <property type="term" value="F:single-stranded DNA binding"/>
    <property type="evidence" value="ECO:0007669"/>
    <property type="project" value="TreeGrafter"/>
</dbReference>
<dbReference type="Pfam" id="PF00004">
    <property type="entry name" value="AAA"/>
    <property type="match status" value="1"/>
</dbReference>
<dbReference type="InterPro" id="IPR020568">
    <property type="entry name" value="Ribosomal_Su5_D2-typ_SF"/>
</dbReference>
<keyword evidence="20" id="KW-1185">Reference proteome</keyword>
<dbReference type="SUPFAM" id="SSF54211">
    <property type="entry name" value="Ribosomal protein S5 domain 2-like"/>
    <property type="match status" value="1"/>
</dbReference>
<feature type="compositionally biased region" description="Low complexity" evidence="16">
    <location>
        <begin position="128"/>
        <end position="137"/>
    </location>
</feature>
<evidence type="ECO:0000256" key="13">
    <source>
        <dbReference type="PIRSR" id="PIRSR001174-2"/>
    </source>
</evidence>
<dbReference type="STRING" id="1754192.A0A1Y1X746"/>
<evidence type="ECO:0000256" key="1">
    <source>
        <dbReference type="ARBA" id="ARBA00004305"/>
    </source>
</evidence>
<evidence type="ECO:0000259" key="18">
    <source>
        <dbReference type="PROSITE" id="PS51787"/>
    </source>
</evidence>
<evidence type="ECO:0000256" key="9">
    <source>
        <dbReference type="ARBA" id="ARBA00050665"/>
    </source>
</evidence>
<dbReference type="SUPFAM" id="SSF88697">
    <property type="entry name" value="PUA domain-like"/>
    <property type="match status" value="1"/>
</dbReference>
<keyword evidence="4 10" id="KW-0378">Hydrolase</keyword>
<dbReference type="Gene3D" id="2.30.130.40">
    <property type="entry name" value="LON domain-like"/>
    <property type="match status" value="1"/>
</dbReference>
<dbReference type="Proteomes" id="UP000193944">
    <property type="component" value="Unassembled WGS sequence"/>
</dbReference>
<evidence type="ECO:0000256" key="3">
    <source>
        <dbReference type="ARBA" id="ARBA00022741"/>
    </source>
</evidence>
<dbReference type="Gene3D" id="3.40.50.300">
    <property type="entry name" value="P-loop containing nucleotide triphosphate hydrolases"/>
    <property type="match status" value="1"/>
</dbReference>
<evidence type="ECO:0000259" key="17">
    <source>
        <dbReference type="PROSITE" id="PS51786"/>
    </source>
</evidence>
<comment type="similarity">
    <text evidence="10 11 14 15">Belongs to the peptidase S16 family.</text>
</comment>
<dbReference type="Pfam" id="PF22667">
    <property type="entry name" value="Lon_lid"/>
    <property type="match status" value="1"/>
</dbReference>
<evidence type="ECO:0000256" key="16">
    <source>
        <dbReference type="SAM" id="MobiDB-lite"/>
    </source>
</evidence>
<feature type="region of interest" description="Disordered" evidence="16">
    <location>
        <begin position="122"/>
        <end position="178"/>
    </location>
</feature>
<dbReference type="GO" id="GO:0004252">
    <property type="term" value="F:serine-type endopeptidase activity"/>
    <property type="evidence" value="ECO:0007669"/>
    <property type="project" value="UniProtKB-UniRule"/>
</dbReference>
<dbReference type="Gene3D" id="1.20.58.1480">
    <property type="match status" value="1"/>
</dbReference>
<dbReference type="NCBIfam" id="TIGR00763">
    <property type="entry name" value="lon"/>
    <property type="match status" value="1"/>
</dbReference>
<dbReference type="FunFam" id="3.30.230.10:FF:000015">
    <property type="entry name" value="Lon protease homolog, mitochondrial"/>
    <property type="match status" value="1"/>
</dbReference>
<dbReference type="SUPFAM" id="SSF52540">
    <property type="entry name" value="P-loop containing nucleoside triphosphate hydrolases"/>
    <property type="match status" value="1"/>
</dbReference>
<evidence type="ECO:0000256" key="6">
    <source>
        <dbReference type="ARBA" id="ARBA00022840"/>
    </source>
</evidence>
<dbReference type="FunFam" id="1.20.5.5270:FF:000001">
    <property type="entry name" value="Lon protease homolog, mitochondrial"/>
    <property type="match status" value="1"/>
</dbReference>
<evidence type="ECO:0000256" key="5">
    <source>
        <dbReference type="ARBA" id="ARBA00022825"/>
    </source>
</evidence>
<comment type="function">
    <text evidence="10">ATP-dependent serine protease that mediates the selective degradation of misfolded, unassembled or oxidatively damaged polypeptides as well as certain short-lived regulatory proteins in the mitochondrial matrix. May also have a chaperone function in the assembly of inner membrane protein complexes. Participates in the regulation of mitochondrial gene expression and in the maintenance of the integrity of the mitochondrial genome. Binds to mitochondrial DNA in a site-specific manner.</text>
</comment>
<feature type="active site" evidence="10 12">
    <location>
        <position position="844"/>
    </location>
</feature>
<feature type="binding site" evidence="10 13">
    <location>
        <begin position="452"/>
        <end position="459"/>
    </location>
    <ligand>
        <name>ATP</name>
        <dbReference type="ChEBI" id="CHEBI:30616"/>
    </ligand>
</feature>
<dbReference type="PANTHER" id="PTHR43718">
    <property type="entry name" value="LON PROTEASE"/>
    <property type="match status" value="1"/>
</dbReference>
<sequence>MHNNTQEKVEVPKEYPQVMALPLTRRPLFPGFYKTLFVKDPKVINAINDLMARKQPFISVFMTKDETFDGDVVNDMSQIYDVGVFAQISNVYHSGPDNKGLTILLYPHRRIKIKNLIPPLNKEELETSNSNNNSQKQNSKKEDNTNNDNNKNNNEVENKNDKKEGKEGKDEKDEIELPKEYTDQFDEVNLPLAKFNVSVVDVVNLEDEKYNPEDSIIKAVNAELLSVLKEISQINQLFREQIISFSIQNGGTFFAEAPQLADFAAAVSTGEPSELQGVLECLDIEERLQKALLVIKKELANVKLQQEISKEVDKKITRKQQEYFLMEQLRGIKKELGIDTDGKEKLIEKFKTRASKLKMPEEVQKVFNEELNKLESIDSLSPEFNVTNNYLDWITQIPWGQRSEENFDLKHAETVLNEDHYGLKEVKERILEFIAVGKLKNSVEGKIICLVGPPGVGKTSVGKSIARALNRDFFRFSVGGLSDVAEIKGHRRTYVGAMPGKIIQALKKVQTENPLILIDEIDKLGKGTHGDLSSALLELLDPEQNNAFLDHYMDVPVDLSRVLFVCTANVLDTIPGPLLDRMEVISLSGYVAEEKTNIGLQYLSPQALAINGLEKKNVKLHKDAIELLIHSYARESGVRGLKKLIDKIYRKAALKLVKAEELATTKEEIEEAKNMKLDITAENLKNYVGPPIFTSERLYDKTQPGVVMGLAWTSMGGSSLYIESTLDKPLSYYNADNKKVYSIPQFSQTGQLGSVMKESSVIAYTFAKAFLLKHDPKNTFFQYASIHMHVPEGATPKDGPSAGCTITTALLSLAMNQPVKDNVAMTGEITLTGKILKIGGLREKTIAAKRSGVKYILFPEDNKNDWNKLPEYIKEGITGIPVGWYDEIFNFVFEKGDNKVKDI</sequence>
<dbReference type="PROSITE" id="PS51786">
    <property type="entry name" value="LON_PROTEOLYTIC"/>
    <property type="match status" value="1"/>
</dbReference>
<keyword evidence="3 10" id="KW-0547">Nucleotide-binding</keyword>
<dbReference type="EC" id="3.4.21.53" evidence="10"/>
<protein>
    <recommendedName>
        <fullName evidence="10">Lon protease homolog, mitochondrial</fullName>
        <ecNumber evidence="10">3.4.21.53</ecNumber>
    </recommendedName>
</protein>
<keyword evidence="7 10" id="KW-0238">DNA-binding</keyword>
<dbReference type="GO" id="GO:0004176">
    <property type="term" value="F:ATP-dependent peptidase activity"/>
    <property type="evidence" value="ECO:0007669"/>
    <property type="project" value="UniProtKB-UniRule"/>
</dbReference>
<dbReference type="GO" id="GO:0070407">
    <property type="term" value="P:oxidation-dependent protein catabolic process"/>
    <property type="evidence" value="ECO:0007669"/>
    <property type="project" value="UniProtKB-UniRule"/>
</dbReference>
<dbReference type="InterPro" id="IPR027417">
    <property type="entry name" value="P-loop_NTPase"/>
</dbReference>
<comment type="subunit">
    <text evidence="10">Homohexamer or homoheptamer. Organized in a ring with a central cavity.</text>
</comment>
<keyword evidence="5 10" id="KW-0720">Serine protease</keyword>
<comment type="subcellular location">
    <subcellularLocation>
        <location evidence="1 10">Mitochondrion matrix</location>
    </subcellularLocation>
</comment>
<keyword evidence="2 10" id="KW-0645">Protease</keyword>
<name>A0A1Y1X746_9FUNG</name>
<dbReference type="InterPro" id="IPR003593">
    <property type="entry name" value="AAA+_ATPase"/>
</dbReference>
<feature type="compositionally biased region" description="Basic and acidic residues" evidence="16">
    <location>
        <begin position="154"/>
        <end position="178"/>
    </location>
</feature>